<dbReference type="EMBL" id="KZ679134">
    <property type="protein sequence ID" value="PTB75230.1"/>
    <property type="molecule type" value="Genomic_DNA"/>
</dbReference>
<dbReference type="Proteomes" id="UP000240760">
    <property type="component" value="Unassembled WGS sequence"/>
</dbReference>
<dbReference type="AlphaFoldDB" id="A0A2T4C0X5"/>
<evidence type="ECO:0000313" key="3">
    <source>
        <dbReference type="Proteomes" id="UP000240760"/>
    </source>
</evidence>
<feature type="region of interest" description="Disordered" evidence="1">
    <location>
        <begin position="140"/>
        <end position="159"/>
    </location>
</feature>
<feature type="compositionally biased region" description="Basic and acidic residues" evidence="1">
    <location>
        <begin position="30"/>
        <end position="39"/>
    </location>
</feature>
<feature type="compositionally biased region" description="Low complexity" evidence="1">
    <location>
        <begin position="144"/>
        <end position="158"/>
    </location>
</feature>
<dbReference type="STRING" id="983965.A0A2T4C0X5"/>
<feature type="region of interest" description="Disordered" evidence="1">
    <location>
        <begin position="174"/>
        <end position="199"/>
    </location>
</feature>
<name>A0A2T4C0X5_TRILO</name>
<sequence>MEAQVGCGPWNSNRSSMLVDQQANPVPKAEGYESLDKTLSDVQGAEPRVPVPPSHQAAGKLKRHHSLPYQQPRSVDNLIGAARNGPVSSRTRRAQAAQGVQQYEAPAEEDELLDEVLTSTQRAMKRLEGNANSLRQSASNLGLSTSQPYPSPSPSANSNQLLYADGAEALAPKPLDLSKKTANQYKWPTPPYEGGEWSASASASIWAAGNRI</sequence>
<feature type="region of interest" description="Disordered" evidence="1">
    <location>
        <begin position="1"/>
        <end position="105"/>
    </location>
</feature>
<protein>
    <submittedName>
        <fullName evidence="2">Uncharacterized protein</fullName>
    </submittedName>
</protein>
<reference evidence="2 3" key="1">
    <citation type="submission" date="2016-07" db="EMBL/GenBank/DDBJ databases">
        <title>Multiple horizontal gene transfer events from other fungi enriched the ability of initially mycotrophic Trichoderma (Ascomycota) to feed on dead plant biomass.</title>
        <authorList>
            <consortium name="DOE Joint Genome Institute"/>
            <person name="Aerts A."/>
            <person name="Atanasova L."/>
            <person name="Chenthamara K."/>
            <person name="Zhang J."/>
            <person name="Grujic M."/>
            <person name="Henrissat B."/>
            <person name="Kuo A."/>
            <person name="Salamov A."/>
            <person name="Lipzen A."/>
            <person name="Labutti K."/>
            <person name="Barry K."/>
            <person name="Miao Y."/>
            <person name="Rahimi M.J."/>
            <person name="Shen Q."/>
            <person name="Grigoriev I.V."/>
            <person name="Kubicek C.P."/>
            <person name="Druzhinina I.S."/>
        </authorList>
    </citation>
    <scope>NUCLEOTIDE SEQUENCE [LARGE SCALE GENOMIC DNA]</scope>
    <source>
        <strain evidence="2 3">ATCC 18648</strain>
    </source>
</reference>
<dbReference type="OrthoDB" id="2158884at2759"/>
<feature type="compositionally biased region" description="Polar residues" evidence="1">
    <location>
        <begin position="10"/>
        <end position="24"/>
    </location>
</feature>
<keyword evidence="3" id="KW-1185">Reference proteome</keyword>
<proteinExistence type="predicted"/>
<gene>
    <name evidence="2" type="ORF">M440DRAFT_1271414</name>
</gene>
<evidence type="ECO:0000313" key="2">
    <source>
        <dbReference type="EMBL" id="PTB75230.1"/>
    </source>
</evidence>
<accession>A0A2T4C0X5</accession>
<evidence type="ECO:0000256" key="1">
    <source>
        <dbReference type="SAM" id="MobiDB-lite"/>
    </source>
</evidence>
<organism evidence="2 3">
    <name type="scientific">Trichoderma longibrachiatum ATCC 18648</name>
    <dbReference type="NCBI Taxonomy" id="983965"/>
    <lineage>
        <taxon>Eukaryota</taxon>
        <taxon>Fungi</taxon>
        <taxon>Dikarya</taxon>
        <taxon>Ascomycota</taxon>
        <taxon>Pezizomycotina</taxon>
        <taxon>Sordariomycetes</taxon>
        <taxon>Hypocreomycetidae</taxon>
        <taxon>Hypocreales</taxon>
        <taxon>Hypocreaceae</taxon>
        <taxon>Trichoderma</taxon>
    </lineage>
</organism>